<gene>
    <name evidence="3" type="ORF">OEZ60_10910</name>
</gene>
<evidence type="ECO:0000256" key="1">
    <source>
        <dbReference type="SAM" id="Phobius"/>
    </source>
</evidence>
<keyword evidence="4" id="KW-1185">Reference proteome</keyword>
<evidence type="ECO:0000313" key="3">
    <source>
        <dbReference type="EMBL" id="MCU9848520.1"/>
    </source>
</evidence>
<feature type="domain" description="Potassium channel" evidence="2">
    <location>
        <begin position="63"/>
        <end position="133"/>
    </location>
</feature>
<dbReference type="EMBL" id="JAOVQO010000009">
    <property type="protein sequence ID" value="MCU9848520.1"/>
    <property type="molecule type" value="Genomic_DNA"/>
</dbReference>
<protein>
    <submittedName>
        <fullName evidence="3">Ion channel</fullName>
    </submittedName>
</protein>
<dbReference type="Pfam" id="PF07885">
    <property type="entry name" value="Ion_trans_2"/>
    <property type="match status" value="1"/>
</dbReference>
<feature type="transmembrane region" description="Helical" evidence="1">
    <location>
        <begin position="46"/>
        <end position="71"/>
    </location>
</feature>
<dbReference type="InterPro" id="IPR013099">
    <property type="entry name" value="K_chnl_dom"/>
</dbReference>
<reference evidence="3 4" key="1">
    <citation type="submission" date="2022-10" db="EMBL/GenBank/DDBJ databases">
        <title>Defluviimonas sp. nov., isolated from ocean surface sediments.</title>
        <authorList>
            <person name="He W."/>
            <person name="Wang L."/>
            <person name="Zhang D.-F."/>
        </authorList>
    </citation>
    <scope>NUCLEOTIDE SEQUENCE [LARGE SCALE GENOMIC DNA]</scope>
    <source>
        <strain evidence="3 4">WL0024</strain>
    </source>
</reference>
<accession>A0ABT2X3I7</accession>
<feature type="transmembrane region" description="Helical" evidence="1">
    <location>
        <begin position="83"/>
        <end position="102"/>
    </location>
</feature>
<keyword evidence="1" id="KW-1133">Transmembrane helix</keyword>
<evidence type="ECO:0000259" key="2">
    <source>
        <dbReference type="Pfam" id="PF07885"/>
    </source>
</evidence>
<evidence type="ECO:0000313" key="4">
    <source>
        <dbReference type="Proteomes" id="UP001209535"/>
    </source>
</evidence>
<feature type="transmembrane region" description="Helical" evidence="1">
    <location>
        <begin position="108"/>
        <end position="129"/>
    </location>
</feature>
<feature type="transmembrane region" description="Helical" evidence="1">
    <location>
        <begin position="5"/>
        <end position="26"/>
    </location>
</feature>
<dbReference type="SUPFAM" id="SSF81324">
    <property type="entry name" value="Voltage-gated potassium channels"/>
    <property type="match status" value="1"/>
</dbReference>
<dbReference type="Gene3D" id="1.10.287.70">
    <property type="match status" value="1"/>
</dbReference>
<organism evidence="3 4">
    <name type="scientific">Albidovulum salinarum</name>
    <dbReference type="NCBI Taxonomy" id="2984153"/>
    <lineage>
        <taxon>Bacteria</taxon>
        <taxon>Pseudomonadati</taxon>
        <taxon>Pseudomonadota</taxon>
        <taxon>Alphaproteobacteria</taxon>
        <taxon>Rhodobacterales</taxon>
        <taxon>Paracoccaceae</taxon>
        <taxon>Albidovulum</taxon>
    </lineage>
</organism>
<name>A0ABT2X3I7_9RHOB</name>
<proteinExistence type="predicted"/>
<comment type="caution">
    <text evidence="3">The sequence shown here is derived from an EMBL/GenBank/DDBJ whole genome shotgun (WGS) entry which is preliminary data.</text>
</comment>
<keyword evidence="1" id="KW-0812">Transmembrane</keyword>
<keyword evidence="1" id="KW-0472">Membrane</keyword>
<dbReference type="Proteomes" id="UP001209535">
    <property type="component" value="Unassembled WGS sequence"/>
</dbReference>
<dbReference type="RefSeq" id="WP_263335931.1">
    <property type="nucleotide sequence ID" value="NZ_JAOVQO010000009.1"/>
</dbReference>
<sequence length="147" mass="16449">MLIQIVLGTALIFLSILVAGLAFWAMEVLLARLRPWLLREPHRPKLALMLSVSVVWVLIVVTAGVWIWAFTLRALGIFATMEASVYFSLVAFTTLGFGDILLPLEWRLLGGMAAANGLLSMGLLTAMLIEVLRHVRLSQIEDRRRKH</sequence>